<feature type="region of interest" description="Disordered" evidence="1">
    <location>
        <begin position="307"/>
        <end position="326"/>
    </location>
</feature>
<proteinExistence type="predicted"/>
<dbReference type="KEGG" id="aplc:110989915"/>
<dbReference type="OrthoDB" id="10566038at2759"/>
<keyword evidence="2" id="KW-0812">Transmembrane</keyword>
<gene>
    <name evidence="4" type="primary">LOC110989915</name>
</gene>
<evidence type="ECO:0000313" key="3">
    <source>
        <dbReference type="Proteomes" id="UP000694845"/>
    </source>
</evidence>
<evidence type="ECO:0000256" key="2">
    <source>
        <dbReference type="SAM" id="Phobius"/>
    </source>
</evidence>
<dbReference type="GeneID" id="110989915"/>
<keyword evidence="2" id="KW-1133">Transmembrane helix</keyword>
<protein>
    <submittedName>
        <fullName evidence="4">Uncharacterized protein LOC110989915</fullName>
    </submittedName>
</protein>
<feature type="region of interest" description="Disordered" evidence="1">
    <location>
        <begin position="160"/>
        <end position="186"/>
    </location>
</feature>
<evidence type="ECO:0000313" key="4">
    <source>
        <dbReference type="RefSeq" id="XP_022110305.1"/>
    </source>
</evidence>
<accession>A0A8B7ZZY8</accession>
<dbReference type="Proteomes" id="UP000694845">
    <property type="component" value="Unplaced"/>
</dbReference>
<organism evidence="3 4">
    <name type="scientific">Acanthaster planci</name>
    <name type="common">Crown-of-thorns starfish</name>
    <dbReference type="NCBI Taxonomy" id="133434"/>
    <lineage>
        <taxon>Eukaryota</taxon>
        <taxon>Metazoa</taxon>
        <taxon>Echinodermata</taxon>
        <taxon>Eleutherozoa</taxon>
        <taxon>Asterozoa</taxon>
        <taxon>Asteroidea</taxon>
        <taxon>Valvatacea</taxon>
        <taxon>Valvatida</taxon>
        <taxon>Acanthasteridae</taxon>
        <taxon>Acanthaster</taxon>
    </lineage>
</organism>
<dbReference type="OMA" id="HIRRSEP"/>
<feature type="compositionally biased region" description="Basic and acidic residues" evidence="1">
    <location>
        <begin position="360"/>
        <end position="384"/>
    </location>
</feature>
<reference evidence="4" key="1">
    <citation type="submission" date="2025-08" db="UniProtKB">
        <authorList>
            <consortium name="RefSeq"/>
        </authorList>
    </citation>
    <scope>IDENTIFICATION</scope>
</reference>
<feature type="region of interest" description="Disordered" evidence="1">
    <location>
        <begin position="344"/>
        <end position="415"/>
    </location>
</feature>
<evidence type="ECO:0000256" key="1">
    <source>
        <dbReference type="SAM" id="MobiDB-lite"/>
    </source>
</evidence>
<dbReference type="RefSeq" id="XP_022110305.1">
    <property type="nucleotide sequence ID" value="XM_022254613.1"/>
</dbReference>
<name>A0A8B7ZZY8_ACAPL</name>
<dbReference type="AlphaFoldDB" id="A0A8B7ZZY8"/>
<sequence length="415" mass="46101">MKQREDAPRPLVKPRSVVVAVLLVLVVVGGIPGSWCASTERPLPRVLFSRLDDIRKYLCERSSCGSGSGLCRGADCPSDTDRDYTYCEKQTSDTFSNEDYLCDEDQQLYCTYDDASVCVYDPGDSSHSRSCLYRRNVRGVIVIYCVCEGPEERIGYSCSEDAPPAVTQPQSTHHQTTPPHSTAASMMPSGQLNVEAIVIGTVLSAVVLLIFLGIFWLCLTDRLTFHRRTGNAATTAVPSSPVEPNRKDGNQPLELKSQERRRNSYQQHDQVVNSDVAYYKSLELNRDHYYTKIHDDGGAFRWEQNDHVQNGPIVGPSAPPIEEPGNTEVTADHQYFVLERDNEHTEADDFHDDDPQGVPTDHDYFVLEKDDSEDRNANEGDSNAKEGAPSLTTSAPGALEQTSHDRVQDISVTPL</sequence>
<keyword evidence="3" id="KW-1185">Reference proteome</keyword>
<feature type="region of interest" description="Disordered" evidence="1">
    <location>
        <begin position="232"/>
        <end position="269"/>
    </location>
</feature>
<keyword evidence="2" id="KW-0472">Membrane</keyword>
<feature type="transmembrane region" description="Helical" evidence="2">
    <location>
        <begin position="196"/>
        <end position="219"/>
    </location>
</feature>
<feature type="compositionally biased region" description="Low complexity" evidence="1">
    <location>
        <begin position="167"/>
        <end position="182"/>
    </location>
</feature>